<dbReference type="SUPFAM" id="SSF57667">
    <property type="entry name" value="beta-beta-alpha zinc fingers"/>
    <property type="match status" value="2"/>
</dbReference>
<organism evidence="7 8">
    <name type="scientific">Staurois parvus</name>
    <dbReference type="NCBI Taxonomy" id="386267"/>
    <lineage>
        <taxon>Eukaryota</taxon>
        <taxon>Metazoa</taxon>
        <taxon>Chordata</taxon>
        <taxon>Craniata</taxon>
        <taxon>Vertebrata</taxon>
        <taxon>Euteleostomi</taxon>
        <taxon>Amphibia</taxon>
        <taxon>Batrachia</taxon>
        <taxon>Anura</taxon>
        <taxon>Neobatrachia</taxon>
        <taxon>Ranoidea</taxon>
        <taxon>Ranidae</taxon>
        <taxon>Staurois</taxon>
    </lineage>
</organism>
<dbReference type="PROSITE" id="PS00028">
    <property type="entry name" value="ZINC_FINGER_C2H2_1"/>
    <property type="match status" value="3"/>
</dbReference>
<feature type="non-terminal residue" evidence="7">
    <location>
        <position position="1"/>
    </location>
</feature>
<keyword evidence="3 5" id="KW-0863">Zinc-finger</keyword>
<dbReference type="PROSITE" id="PS50157">
    <property type="entry name" value="ZINC_FINGER_C2H2_2"/>
    <property type="match status" value="3"/>
</dbReference>
<evidence type="ECO:0000256" key="5">
    <source>
        <dbReference type="PROSITE-ProRule" id="PRU00042"/>
    </source>
</evidence>
<evidence type="ECO:0000313" key="8">
    <source>
        <dbReference type="Proteomes" id="UP001162483"/>
    </source>
</evidence>
<evidence type="ECO:0000256" key="2">
    <source>
        <dbReference type="ARBA" id="ARBA00022737"/>
    </source>
</evidence>
<sequence>KTFICQDCAKVFCQGDYLKSHCWLHTDKVRYVCDVCKKSFTKSYNLKVHHKIHSGEKPFQCPKCGKCFLQNIQLNIHQTTHEECARGWLVLERQAYDPTRKGPQV</sequence>
<evidence type="ECO:0000259" key="6">
    <source>
        <dbReference type="PROSITE" id="PS50157"/>
    </source>
</evidence>
<name>A0ABN9H6Z0_9NEOB</name>
<gene>
    <name evidence="7" type="ORF">SPARVUS_LOCUS15324526</name>
</gene>
<keyword evidence="4" id="KW-0862">Zinc</keyword>
<dbReference type="PANTHER" id="PTHR14196">
    <property type="entry name" value="ODD-SKIPPED - RELATED"/>
    <property type="match status" value="1"/>
</dbReference>
<proteinExistence type="predicted"/>
<dbReference type="SMART" id="SM00355">
    <property type="entry name" value="ZnF_C2H2"/>
    <property type="match status" value="3"/>
</dbReference>
<dbReference type="InterPro" id="IPR036236">
    <property type="entry name" value="Znf_C2H2_sf"/>
</dbReference>
<evidence type="ECO:0000256" key="1">
    <source>
        <dbReference type="ARBA" id="ARBA00022723"/>
    </source>
</evidence>
<evidence type="ECO:0000313" key="7">
    <source>
        <dbReference type="EMBL" id="CAI9616110.1"/>
    </source>
</evidence>
<evidence type="ECO:0000256" key="4">
    <source>
        <dbReference type="ARBA" id="ARBA00022833"/>
    </source>
</evidence>
<protein>
    <recommendedName>
        <fullName evidence="6">C2H2-type domain-containing protein</fullName>
    </recommendedName>
</protein>
<keyword evidence="2" id="KW-0677">Repeat</keyword>
<comment type="caution">
    <text evidence="7">The sequence shown here is derived from an EMBL/GenBank/DDBJ whole genome shotgun (WGS) entry which is preliminary data.</text>
</comment>
<feature type="domain" description="C2H2-type" evidence="6">
    <location>
        <begin position="59"/>
        <end position="81"/>
    </location>
</feature>
<evidence type="ECO:0000256" key="3">
    <source>
        <dbReference type="ARBA" id="ARBA00022771"/>
    </source>
</evidence>
<keyword evidence="1" id="KW-0479">Metal-binding</keyword>
<dbReference type="Gene3D" id="3.30.160.60">
    <property type="entry name" value="Classic Zinc Finger"/>
    <property type="match status" value="2"/>
</dbReference>
<dbReference type="Pfam" id="PF00096">
    <property type="entry name" value="zf-C2H2"/>
    <property type="match status" value="2"/>
</dbReference>
<reference evidence="7" key="1">
    <citation type="submission" date="2023-05" db="EMBL/GenBank/DDBJ databases">
        <authorList>
            <person name="Stuckert A."/>
        </authorList>
    </citation>
    <scope>NUCLEOTIDE SEQUENCE</scope>
</reference>
<dbReference type="InterPro" id="IPR013087">
    <property type="entry name" value="Znf_C2H2_type"/>
</dbReference>
<feature type="domain" description="C2H2-type" evidence="6">
    <location>
        <begin position="3"/>
        <end position="30"/>
    </location>
</feature>
<keyword evidence="8" id="KW-1185">Reference proteome</keyword>
<dbReference type="EMBL" id="CATNWA010019982">
    <property type="protein sequence ID" value="CAI9616110.1"/>
    <property type="molecule type" value="Genomic_DNA"/>
</dbReference>
<feature type="domain" description="C2H2-type" evidence="6">
    <location>
        <begin position="31"/>
        <end position="58"/>
    </location>
</feature>
<dbReference type="InterPro" id="IPR050717">
    <property type="entry name" value="C2H2-ZF_Transcription_Reg"/>
</dbReference>
<dbReference type="PANTHER" id="PTHR14196:SF12">
    <property type="entry name" value="ZINC FINGER PROTEIN 208-LIKE"/>
    <property type="match status" value="1"/>
</dbReference>
<dbReference type="Proteomes" id="UP001162483">
    <property type="component" value="Unassembled WGS sequence"/>
</dbReference>
<accession>A0ABN9H6Z0</accession>